<sequence length="100" mass="10504">PLVGLDEGDPPGLDESDHPGLDEGDPPGLDEGDPPGLDEGDPPGLNEGDPPAPASQADDGVSGLSKMSSRNNQERKRYLTRSRGEAPPFTKKICRGNNIF</sequence>
<feature type="compositionally biased region" description="Acidic residues" evidence="1">
    <location>
        <begin position="1"/>
        <end position="14"/>
    </location>
</feature>
<gene>
    <name evidence="2" type="ORF">GBAR_LOCUS15739</name>
</gene>
<dbReference type="EMBL" id="CASHTH010002285">
    <property type="protein sequence ID" value="CAI8027540.1"/>
    <property type="molecule type" value="Genomic_DNA"/>
</dbReference>
<feature type="compositionally biased region" description="Acidic residues" evidence="1">
    <location>
        <begin position="22"/>
        <end position="41"/>
    </location>
</feature>
<feature type="region of interest" description="Disordered" evidence="1">
    <location>
        <begin position="1"/>
        <end position="100"/>
    </location>
</feature>
<feature type="non-terminal residue" evidence="2">
    <location>
        <position position="1"/>
    </location>
</feature>
<proteinExistence type="predicted"/>
<name>A0AA35SCG0_GEOBA</name>
<dbReference type="Proteomes" id="UP001174909">
    <property type="component" value="Unassembled WGS sequence"/>
</dbReference>
<evidence type="ECO:0000313" key="2">
    <source>
        <dbReference type="EMBL" id="CAI8027540.1"/>
    </source>
</evidence>
<protein>
    <submittedName>
        <fullName evidence="2">Uncharacterized protein</fullName>
    </submittedName>
</protein>
<dbReference type="AlphaFoldDB" id="A0AA35SCG0"/>
<organism evidence="2 3">
    <name type="scientific">Geodia barretti</name>
    <name type="common">Barrett's horny sponge</name>
    <dbReference type="NCBI Taxonomy" id="519541"/>
    <lineage>
        <taxon>Eukaryota</taxon>
        <taxon>Metazoa</taxon>
        <taxon>Porifera</taxon>
        <taxon>Demospongiae</taxon>
        <taxon>Heteroscleromorpha</taxon>
        <taxon>Tetractinellida</taxon>
        <taxon>Astrophorina</taxon>
        <taxon>Geodiidae</taxon>
        <taxon>Geodia</taxon>
    </lineage>
</organism>
<comment type="caution">
    <text evidence="2">The sequence shown here is derived from an EMBL/GenBank/DDBJ whole genome shotgun (WGS) entry which is preliminary data.</text>
</comment>
<evidence type="ECO:0000256" key="1">
    <source>
        <dbReference type="SAM" id="MobiDB-lite"/>
    </source>
</evidence>
<evidence type="ECO:0000313" key="3">
    <source>
        <dbReference type="Proteomes" id="UP001174909"/>
    </source>
</evidence>
<keyword evidence="3" id="KW-1185">Reference proteome</keyword>
<reference evidence="2" key="1">
    <citation type="submission" date="2023-03" db="EMBL/GenBank/DDBJ databases">
        <authorList>
            <person name="Steffen K."/>
            <person name="Cardenas P."/>
        </authorList>
    </citation>
    <scope>NUCLEOTIDE SEQUENCE</scope>
</reference>
<accession>A0AA35SCG0</accession>